<dbReference type="InterPro" id="IPR027417">
    <property type="entry name" value="P-loop_NTPase"/>
</dbReference>
<proteinExistence type="predicted"/>
<dbReference type="AlphaFoldDB" id="A0B5C1"/>
<dbReference type="SUPFAM" id="SSF52540">
    <property type="entry name" value="P-loop containing nucleoside triphosphate hydrolases"/>
    <property type="match status" value="1"/>
</dbReference>
<dbReference type="GO" id="GO:0005525">
    <property type="term" value="F:GTP binding"/>
    <property type="evidence" value="ECO:0007669"/>
    <property type="project" value="UniProtKB-KW"/>
</dbReference>
<sequence>MSIEEEIRALEEEILRTQKNKATEHHIGRLKAKIARLREEQEKRTASRAKKGKGVRKSGDATVTLVGPVGAGKSTLVSRLTGARTSEDPYSMEITPGILQHRGAKIQILDVPDITVSGDALSAVRDSDLVLLVTEPYGGQLDPYLNRLYQSGVRLNQNPPSVLIRKTSRGGISVTSTVDPGIDKGSIEAILREYKIHSADVLIRERLTQERFIDALEANRRYIKAIHVMNKVDILDPDELEFDGDVIPTSAVDGTGLERLKDEIFERLDLIRIFMKPQGKPPDLDEPMIMRRGANIGDLCDRIHKDFRQRFRYATVWGSSAKHNGQRAGLDHILSDGDIVTIVLEK</sequence>
<dbReference type="InterPro" id="IPR012675">
    <property type="entry name" value="Beta-grasp_dom_sf"/>
</dbReference>
<evidence type="ECO:0000313" key="4">
    <source>
        <dbReference type="EMBL" id="ABK13895.1"/>
    </source>
</evidence>
<name>A0B5C1_METTP</name>
<dbReference type="InterPro" id="IPR045001">
    <property type="entry name" value="DRG"/>
</dbReference>
<dbReference type="InterPro" id="IPR004095">
    <property type="entry name" value="TGS"/>
</dbReference>
<reference evidence="4 5" key="1">
    <citation type="submission" date="2006-10" db="EMBL/GenBank/DDBJ databases">
        <title>Complete sequence of Methanosaeta thermophila PT.</title>
        <authorList>
            <consortium name="US DOE Joint Genome Institute"/>
            <person name="Copeland A."/>
            <person name="Lucas S."/>
            <person name="Lapidus A."/>
            <person name="Barry K."/>
            <person name="Detter J.C."/>
            <person name="Glavina del Rio T."/>
            <person name="Hammon N."/>
            <person name="Israni S."/>
            <person name="Pitluck S."/>
            <person name="Chain P."/>
            <person name="Malfatti S."/>
            <person name="Shin M."/>
            <person name="Vergez L."/>
            <person name="Schmutz J."/>
            <person name="Larimer F."/>
            <person name="Land M."/>
            <person name="Hauser L."/>
            <person name="Kyrpides N."/>
            <person name="Kim E."/>
            <person name="Smith K.S."/>
            <person name="Ingram-Smith C."/>
            <person name="Richardson P."/>
        </authorList>
    </citation>
    <scope>NUCLEOTIDE SEQUENCE [LARGE SCALE GENOMIC DNA]</scope>
    <source>
        <strain evidence="5">DSM 6194 / JCM 14653 / NBRC 101360 / PT</strain>
    </source>
</reference>
<gene>
    <name evidence="4" type="ordered locus">Mthe_0093</name>
</gene>
<dbReference type="Pfam" id="PF16897">
    <property type="entry name" value="MMR_HSR1_Xtn"/>
    <property type="match status" value="1"/>
</dbReference>
<dbReference type="OrthoDB" id="372125at2157"/>
<dbReference type="Gene3D" id="3.10.20.30">
    <property type="match status" value="1"/>
</dbReference>
<dbReference type="SUPFAM" id="SSF81271">
    <property type="entry name" value="TGS-like"/>
    <property type="match status" value="1"/>
</dbReference>
<evidence type="ECO:0000256" key="2">
    <source>
        <dbReference type="ARBA" id="ARBA00023134"/>
    </source>
</evidence>
<dbReference type="FunFam" id="3.10.20.30:FF:000003">
    <property type="entry name" value="Developmentally-regulated GTP-binding protein 1"/>
    <property type="match status" value="1"/>
</dbReference>
<dbReference type="PROSITE" id="PS51880">
    <property type="entry name" value="TGS"/>
    <property type="match status" value="1"/>
</dbReference>
<organism evidence="4 5">
    <name type="scientific">Methanothrix thermoacetophila (strain DSM 6194 / JCM 14653 / NBRC 101360 / PT)</name>
    <name type="common">Methanosaeta thermophila</name>
    <dbReference type="NCBI Taxonomy" id="349307"/>
    <lineage>
        <taxon>Archaea</taxon>
        <taxon>Methanobacteriati</taxon>
        <taxon>Methanobacteriota</taxon>
        <taxon>Stenosarchaea group</taxon>
        <taxon>Methanomicrobia</taxon>
        <taxon>Methanotrichales</taxon>
        <taxon>Methanotrichaceae</taxon>
        <taxon>Methanothrix</taxon>
    </lineage>
</organism>
<dbReference type="InterPro" id="IPR031662">
    <property type="entry name" value="GTP-binding_2"/>
</dbReference>
<dbReference type="InterPro" id="IPR006073">
    <property type="entry name" value="GTP-bd"/>
</dbReference>
<accession>A0B5C1</accession>
<keyword evidence="2" id="KW-0342">GTP-binding</keyword>
<keyword evidence="5" id="KW-1185">Reference proteome</keyword>
<dbReference type="HOGENOM" id="CLU_044997_0_0_2"/>
<dbReference type="GO" id="GO:0003924">
    <property type="term" value="F:GTPase activity"/>
    <property type="evidence" value="ECO:0007669"/>
    <property type="project" value="InterPro"/>
</dbReference>
<dbReference type="KEGG" id="mtp:Mthe_0093"/>
<dbReference type="Pfam" id="PF01926">
    <property type="entry name" value="MMR_HSR1"/>
    <property type="match status" value="1"/>
</dbReference>
<dbReference type="Pfam" id="PF02824">
    <property type="entry name" value="TGS"/>
    <property type="match status" value="1"/>
</dbReference>
<dbReference type="InterPro" id="IPR012676">
    <property type="entry name" value="TGS-like"/>
</dbReference>
<dbReference type="CDD" id="cd01666">
    <property type="entry name" value="TGS_DRG"/>
    <property type="match status" value="1"/>
</dbReference>
<dbReference type="EMBL" id="CP000477">
    <property type="protein sequence ID" value="ABK13895.1"/>
    <property type="molecule type" value="Genomic_DNA"/>
</dbReference>
<evidence type="ECO:0000256" key="1">
    <source>
        <dbReference type="ARBA" id="ARBA00022741"/>
    </source>
</evidence>
<evidence type="ECO:0000259" key="3">
    <source>
        <dbReference type="PROSITE" id="PS51880"/>
    </source>
</evidence>
<dbReference type="Gene3D" id="6.10.140.1070">
    <property type="match status" value="2"/>
</dbReference>
<dbReference type="STRING" id="349307.Mthe_0093"/>
<evidence type="ECO:0000313" key="5">
    <source>
        <dbReference type="Proteomes" id="UP000000674"/>
    </source>
</evidence>
<dbReference type="PANTHER" id="PTHR43127">
    <property type="entry name" value="DEVELOPMENTALLY-REGULATED GTP-BINDING PROTEIN 2"/>
    <property type="match status" value="1"/>
</dbReference>
<dbReference type="GeneID" id="4463373"/>
<dbReference type="Proteomes" id="UP000000674">
    <property type="component" value="Chromosome"/>
</dbReference>
<dbReference type="RefSeq" id="WP_011695294.1">
    <property type="nucleotide sequence ID" value="NC_008553.1"/>
</dbReference>
<feature type="domain" description="TGS" evidence="3">
    <location>
        <begin position="269"/>
        <end position="344"/>
    </location>
</feature>
<protein>
    <submittedName>
        <fullName evidence="4">TGS domain protein</fullName>
    </submittedName>
</protein>
<keyword evidence="1" id="KW-0547">Nucleotide-binding</keyword>